<dbReference type="OrthoDB" id="286404at2"/>
<proteinExistence type="inferred from homology"/>
<dbReference type="InterPro" id="IPR036291">
    <property type="entry name" value="NAD(P)-bd_dom_sf"/>
</dbReference>
<reference evidence="4 5" key="1">
    <citation type="submission" date="2019-01" db="EMBL/GenBank/DDBJ databases">
        <title>Genome sequencing of strain 2JSPR-7.</title>
        <authorList>
            <person name="Heo J."/>
            <person name="Kim S.-J."/>
            <person name="Kim J.-S."/>
            <person name="Hong S.-B."/>
            <person name="Kwon S.-W."/>
        </authorList>
    </citation>
    <scope>NUCLEOTIDE SEQUENCE [LARGE SCALE GENOMIC DNA]</scope>
    <source>
        <strain evidence="4 5">2JSPR-7</strain>
    </source>
</reference>
<dbReference type="PANTHER" id="PTHR24321:SF8">
    <property type="entry name" value="ESTRADIOL 17-BETA-DEHYDROGENASE 8-RELATED"/>
    <property type="match status" value="1"/>
</dbReference>
<dbReference type="FunFam" id="3.40.50.720:FF:000084">
    <property type="entry name" value="Short-chain dehydrogenase reductase"/>
    <property type="match status" value="1"/>
</dbReference>
<dbReference type="GO" id="GO:0016491">
    <property type="term" value="F:oxidoreductase activity"/>
    <property type="evidence" value="ECO:0007669"/>
    <property type="project" value="UniProtKB-KW"/>
</dbReference>
<sequence>MSRVTDITCAWRIPAAVGRAIDSRQPQRAAPRTRRRRRGSEPPVATPHTAPGSPGASLAGRVALVTGGATKIGQGVVEALAAQGAAVVVADIDDDALATLPPGVDAQHADVTDDDALAALVAGCLARHGRLDVVVNLAATYLDDGATTSRSDWLRGLDVNLVSAARLVELARGPLAAHGTGAVVNVTSISSSVAQTGRWVYPVSKAALVQLTRLQALDLAGDGIRVNSVSPGWTWSHVIEEASAGDLAHADDVASAFHMLGRLGRPREVGEVVAFLASDRASVVTGADWAADGGYSALGPEQRTPAIPLLAPDRTTAP</sequence>
<protein>
    <submittedName>
        <fullName evidence="4">SDR family oxidoreductase</fullName>
    </submittedName>
</protein>
<dbReference type="InterPro" id="IPR002347">
    <property type="entry name" value="SDR_fam"/>
</dbReference>
<dbReference type="AlphaFoldDB" id="A0A4P6EQM5"/>
<dbReference type="PRINTS" id="PR00080">
    <property type="entry name" value="SDRFAMILY"/>
</dbReference>
<dbReference type="PANTHER" id="PTHR24321">
    <property type="entry name" value="DEHYDROGENASES, SHORT CHAIN"/>
    <property type="match status" value="1"/>
</dbReference>
<dbReference type="PROSITE" id="PS00061">
    <property type="entry name" value="ADH_SHORT"/>
    <property type="match status" value="1"/>
</dbReference>
<evidence type="ECO:0000256" key="3">
    <source>
        <dbReference type="SAM" id="MobiDB-lite"/>
    </source>
</evidence>
<dbReference type="EMBL" id="CP035495">
    <property type="protein sequence ID" value="QAY64153.1"/>
    <property type="molecule type" value="Genomic_DNA"/>
</dbReference>
<dbReference type="Gene3D" id="3.40.50.720">
    <property type="entry name" value="NAD(P)-binding Rossmann-like Domain"/>
    <property type="match status" value="1"/>
</dbReference>
<evidence type="ECO:0000256" key="1">
    <source>
        <dbReference type="ARBA" id="ARBA00006484"/>
    </source>
</evidence>
<comment type="similarity">
    <text evidence="1">Belongs to the short-chain dehydrogenases/reductases (SDR) family.</text>
</comment>
<dbReference type="KEGG" id="xyl:ET495_14040"/>
<dbReference type="Pfam" id="PF13561">
    <property type="entry name" value="adh_short_C2"/>
    <property type="match status" value="1"/>
</dbReference>
<gene>
    <name evidence="4" type="ORF">ET495_14040</name>
</gene>
<dbReference type="SUPFAM" id="SSF51735">
    <property type="entry name" value="NAD(P)-binding Rossmann-fold domains"/>
    <property type="match status" value="1"/>
</dbReference>
<dbReference type="InterPro" id="IPR020904">
    <property type="entry name" value="Sc_DH/Rdtase_CS"/>
</dbReference>
<keyword evidence="2" id="KW-0560">Oxidoreductase</keyword>
<accession>A0A4P6EQM5</accession>
<keyword evidence="5" id="KW-1185">Reference proteome</keyword>
<dbReference type="Proteomes" id="UP000291758">
    <property type="component" value="Chromosome"/>
</dbReference>
<dbReference type="NCBIfam" id="NF006121">
    <property type="entry name" value="PRK08265.1"/>
    <property type="match status" value="1"/>
</dbReference>
<name>A0A4P6EQM5_9MICO</name>
<evidence type="ECO:0000313" key="4">
    <source>
        <dbReference type="EMBL" id="QAY64153.1"/>
    </source>
</evidence>
<organism evidence="4 5">
    <name type="scientific">Xylanimonas allomyrinae</name>
    <dbReference type="NCBI Taxonomy" id="2509459"/>
    <lineage>
        <taxon>Bacteria</taxon>
        <taxon>Bacillati</taxon>
        <taxon>Actinomycetota</taxon>
        <taxon>Actinomycetes</taxon>
        <taxon>Micrococcales</taxon>
        <taxon>Promicromonosporaceae</taxon>
        <taxon>Xylanimonas</taxon>
    </lineage>
</organism>
<feature type="region of interest" description="Disordered" evidence="3">
    <location>
        <begin position="20"/>
        <end position="58"/>
    </location>
</feature>
<evidence type="ECO:0000256" key="2">
    <source>
        <dbReference type="ARBA" id="ARBA00023002"/>
    </source>
</evidence>
<evidence type="ECO:0000313" key="5">
    <source>
        <dbReference type="Proteomes" id="UP000291758"/>
    </source>
</evidence>
<dbReference type="PRINTS" id="PR00081">
    <property type="entry name" value="GDHRDH"/>
</dbReference>
<dbReference type="CDD" id="cd05233">
    <property type="entry name" value="SDR_c"/>
    <property type="match status" value="1"/>
</dbReference>